<evidence type="ECO:0000256" key="2">
    <source>
        <dbReference type="SAM" id="Phobius"/>
    </source>
</evidence>
<gene>
    <name evidence="3" type="ORF">APAL1065_LOCUS23882</name>
</gene>
<proteinExistence type="predicted"/>
<sequence length="172" mass="18890">MGTVVESLSSPHSQTMRIPNESIMNQSTSSVQESSPSRRLLLSILLVLVALTCYTTFWLPYPHIRPATPGAVLSRLGAPPGGMVSTSKAHSAAATSSLHHARAPLDVEWTFHAPTTLDPNDPLTRYYQQEGFSTVAWTKYVNMGALGLVVAWLVYEARRSSLEPRKEDRNVV</sequence>
<feature type="region of interest" description="Disordered" evidence="1">
    <location>
        <begin position="1"/>
        <end position="31"/>
    </location>
</feature>
<feature type="compositionally biased region" description="Polar residues" evidence="1">
    <location>
        <begin position="1"/>
        <end position="26"/>
    </location>
</feature>
<keyword evidence="2" id="KW-0472">Membrane</keyword>
<name>A0A7S3DW97_9STRA</name>
<protein>
    <submittedName>
        <fullName evidence="3">Uncharacterized protein</fullName>
    </submittedName>
</protein>
<feature type="transmembrane region" description="Helical" evidence="2">
    <location>
        <begin position="40"/>
        <end position="59"/>
    </location>
</feature>
<evidence type="ECO:0000313" key="3">
    <source>
        <dbReference type="EMBL" id="CAD9988530.1"/>
    </source>
</evidence>
<reference evidence="3" key="1">
    <citation type="submission" date="2021-01" db="EMBL/GenBank/DDBJ databases">
        <authorList>
            <person name="Corre E."/>
            <person name="Pelletier E."/>
            <person name="Niang G."/>
            <person name="Scheremetjew M."/>
            <person name="Finn R."/>
            <person name="Kale V."/>
            <person name="Holt S."/>
            <person name="Cochrane G."/>
            <person name="Meng A."/>
            <person name="Brown T."/>
            <person name="Cohen L."/>
        </authorList>
    </citation>
    <scope>NUCLEOTIDE SEQUENCE</scope>
    <source>
        <strain evidence="3">CCMP125</strain>
    </source>
</reference>
<organism evidence="3">
    <name type="scientific">Entomoneis paludosa</name>
    <dbReference type="NCBI Taxonomy" id="265537"/>
    <lineage>
        <taxon>Eukaryota</taxon>
        <taxon>Sar</taxon>
        <taxon>Stramenopiles</taxon>
        <taxon>Ochrophyta</taxon>
        <taxon>Bacillariophyta</taxon>
        <taxon>Bacillariophyceae</taxon>
        <taxon>Bacillariophycidae</taxon>
        <taxon>Entomoneidaceae</taxon>
        <taxon>Entomoneis</taxon>
    </lineage>
</organism>
<evidence type="ECO:0000256" key="1">
    <source>
        <dbReference type="SAM" id="MobiDB-lite"/>
    </source>
</evidence>
<keyword evidence="2" id="KW-0812">Transmembrane</keyword>
<feature type="transmembrane region" description="Helical" evidence="2">
    <location>
        <begin position="137"/>
        <end position="155"/>
    </location>
</feature>
<dbReference type="EMBL" id="HBHT01035522">
    <property type="protein sequence ID" value="CAD9988530.1"/>
    <property type="molecule type" value="Transcribed_RNA"/>
</dbReference>
<keyword evidence="2" id="KW-1133">Transmembrane helix</keyword>
<accession>A0A7S3DW97</accession>
<dbReference type="AlphaFoldDB" id="A0A7S3DW97"/>